<evidence type="ECO:0000256" key="1">
    <source>
        <dbReference type="ARBA" id="ARBA00004496"/>
    </source>
</evidence>
<dbReference type="GO" id="GO:0005737">
    <property type="term" value="C:cytoplasm"/>
    <property type="evidence" value="ECO:0007669"/>
    <property type="project" value="UniProtKB-SubCell"/>
</dbReference>
<organism evidence="7 8">
    <name type="scientific">Syncephalis pseudoplumigaleata</name>
    <dbReference type="NCBI Taxonomy" id="1712513"/>
    <lineage>
        <taxon>Eukaryota</taxon>
        <taxon>Fungi</taxon>
        <taxon>Fungi incertae sedis</taxon>
        <taxon>Zoopagomycota</taxon>
        <taxon>Zoopagomycotina</taxon>
        <taxon>Zoopagomycetes</taxon>
        <taxon>Zoopagales</taxon>
        <taxon>Piptocephalidaceae</taxon>
        <taxon>Syncephalis</taxon>
    </lineage>
</organism>
<dbReference type="InterPro" id="IPR032914">
    <property type="entry name" value="Vam6/VPS39/TRAP1"/>
</dbReference>
<keyword evidence="8" id="KW-1185">Reference proteome</keyword>
<reference evidence="8" key="1">
    <citation type="journal article" date="2018" name="Nat. Microbiol.">
        <title>Leveraging single-cell genomics to expand the fungal tree of life.</title>
        <authorList>
            <person name="Ahrendt S.R."/>
            <person name="Quandt C.A."/>
            <person name="Ciobanu D."/>
            <person name="Clum A."/>
            <person name="Salamov A."/>
            <person name="Andreopoulos B."/>
            <person name="Cheng J.F."/>
            <person name="Woyke T."/>
            <person name="Pelin A."/>
            <person name="Henrissat B."/>
            <person name="Reynolds N.K."/>
            <person name="Benny G.L."/>
            <person name="Smith M.E."/>
            <person name="James T.Y."/>
            <person name="Grigoriev I.V."/>
        </authorList>
    </citation>
    <scope>NUCLEOTIDE SEQUENCE [LARGE SCALE GENOMIC DNA]</scope>
    <source>
        <strain evidence="8">Benny S71-1</strain>
    </source>
</reference>
<evidence type="ECO:0000256" key="4">
    <source>
        <dbReference type="ARBA" id="ARBA00022927"/>
    </source>
</evidence>
<evidence type="ECO:0000256" key="3">
    <source>
        <dbReference type="ARBA" id="ARBA00022490"/>
    </source>
</evidence>
<feature type="compositionally biased region" description="Polar residues" evidence="5">
    <location>
        <begin position="39"/>
        <end position="49"/>
    </location>
</feature>
<proteinExistence type="predicted"/>
<evidence type="ECO:0000259" key="6">
    <source>
        <dbReference type="PROSITE" id="PS50219"/>
    </source>
</evidence>
<accession>A0A4P9Z3K0</accession>
<dbReference type="OrthoDB" id="10258882at2759"/>
<name>A0A4P9Z3K0_9FUNG</name>
<evidence type="ECO:0000256" key="5">
    <source>
        <dbReference type="SAM" id="MobiDB-lite"/>
    </source>
</evidence>
<dbReference type="InterPro" id="IPR019452">
    <property type="entry name" value="VPS39/TGF_beta_rcpt-assoc_1"/>
</dbReference>
<protein>
    <recommendedName>
        <fullName evidence="6">CNH domain-containing protein</fullName>
    </recommendedName>
</protein>
<sequence length="872" mass="97895">MERPLLHLRPLLAGLQLENSMPSRPTTSEGSIQRRLGSLSRSPSVNSNLKPSVECAEVCENAIYLGTSDGCIVQITIGERVAIGNPQQEAEFTLSDTVATLCMSGNTICFADSSDYKVMDMERGEVTPVIPVTPPSLHEAAGRSLSGATKPLITVIGDSEYLLASATSSTHILAAARRYILGIFISLKGDPSRGTLEWPSYPRSIVYTAPYVVALLRNHTITVHHMDQLHMVQTIDVRQPQPRSLILAPGMIMTHTSLARKLSRPDMDATEAASTCERLFFVGPDAVTALVMESIIEQADHYLDSNRVEEAIVNLERHMASHEVDSSMKSTGLLYIYRKAGLICLGETLFDDALAYFRKGKLDPRLLANFFPHLSLRHYDVPMEQDIQQHARSLESIHHIVEKQLAAFNSVDDKTLERTFISNAHEMLLRYLKMCKESAGVPAGEFAEDLDTLLLRLYTEVDPAGLLNLLKEDNTCRVEACERWLEERQHHYALSLLYKSQHRLYDAMVLWQRIADGELVDASFGGLQEFTDTLLEAKNASLLQTFTPWILTKDTPMGIKMLCQLQAMPDGPLSDQSMLSMVRQYGIGGLVDFLEHLVLVRRTTDPIHHDALADIYIERLGELWTPACQEELLDGFREAQAADGKVYFAAFLQRQRTPPAQMRARLLQFLQTSTLYNPETVLNALSRIELYSVEACIVLAKLHRYEEALRLLVDKLNDCVGAELFCHCGGTFSLHPDGATLTRDNQLMFTTLLSIYLQQPPPQQEINVTRLLTCFSQSLDAIETLHSIPDAWSADIMTQFLIQSIRKSTGTSRELRLLRALAHTELTKRRPRLHLGHDRGGRQDQRGGQRASHRVDPLSNVQEAIYRRAEWM</sequence>
<dbReference type="Pfam" id="PF00780">
    <property type="entry name" value="CNH"/>
    <property type="match status" value="1"/>
</dbReference>
<keyword evidence="3" id="KW-0963">Cytoplasm</keyword>
<dbReference type="GO" id="GO:0016020">
    <property type="term" value="C:membrane"/>
    <property type="evidence" value="ECO:0007669"/>
    <property type="project" value="TreeGrafter"/>
</dbReference>
<dbReference type="PANTHER" id="PTHR12894">
    <property type="entry name" value="CNH DOMAIN CONTAINING"/>
    <property type="match status" value="1"/>
</dbReference>
<dbReference type="GO" id="GO:0006914">
    <property type="term" value="P:autophagy"/>
    <property type="evidence" value="ECO:0007669"/>
    <property type="project" value="TreeGrafter"/>
</dbReference>
<dbReference type="Pfam" id="PF10366">
    <property type="entry name" value="Vps39_1"/>
    <property type="match status" value="1"/>
</dbReference>
<feature type="compositionally biased region" description="Polar residues" evidence="5">
    <location>
        <begin position="18"/>
        <end position="31"/>
    </location>
</feature>
<evidence type="ECO:0000313" key="7">
    <source>
        <dbReference type="EMBL" id="RKP27036.1"/>
    </source>
</evidence>
<dbReference type="PANTHER" id="PTHR12894:SF27">
    <property type="entry name" value="TRANSFORMING GROWTH FACTOR-BETA RECEPTOR-ASSOCIATED PROTEIN 1"/>
    <property type="match status" value="1"/>
</dbReference>
<dbReference type="EMBL" id="KZ989284">
    <property type="protein sequence ID" value="RKP27036.1"/>
    <property type="molecule type" value="Genomic_DNA"/>
</dbReference>
<keyword evidence="4" id="KW-0653">Protein transport</keyword>
<evidence type="ECO:0000313" key="8">
    <source>
        <dbReference type="Proteomes" id="UP000278143"/>
    </source>
</evidence>
<dbReference type="GO" id="GO:0034058">
    <property type="term" value="P:endosomal vesicle fusion"/>
    <property type="evidence" value="ECO:0007669"/>
    <property type="project" value="TreeGrafter"/>
</dbReference>
<gene>
    <name evidence="7" type="ORF">SYNPS1DRAFT_27302</name>
</gene>
<dbReference type="GO" id="GO:0015031">
    <property type="term" value="P:protein transport"/>
    <property type="evidence" value="ECO:0007669"/>
    <property type="project" value="UniProtKB-KW"/>
</dbReference>
<evidence type="ECO:0000256" key="2">
    <source>
        <dbReference type="ARBA" id="ARBA00022448"/>
    </source>
</evidence>
<feature type="region of interest" description="Disordered" evidence="5">
    <location>
        <begin position="18"/>
        <end position="49"/>
    </location>
</feature>
<comment type="subcellular location">
    <subcellularLocation>
        <location evidence="1">Cytoplasm</location>
    </subcellularLocation>
</comment>
<feature type="compositionally biased region" description="Basic and acidic residues" evidence="5">
    <location>
        <begin position="835"/>
        <end position="847"/>
    </location>
</feature>
<feature type="domain" description="CNH" evidence="6">
    <location>
        <begin position="1"/>
        <end position="250"/>
    </location>
</feature>
<dbReference type="AlphaFoldDB" id="A0A4P9Z3K0"/>
<dbReference type="PROSITE" id="PS50219">
    <property type="entry name" value="CNH"/>
    <property type="match status" value="1"/>
</dbReference>
<keyword evidence="2" id="KW-0813">Transport</keyword>
<dbReference type="Proteomes" id="UP000278143">
    <property type="component" value="Unassembled WGS sequence"/>
</dbReference>
<feature type="region of interest" description="Disordered" evidence="5">
    <location>
        <begin position="829"/>
        <end position="857"/>
    </location>
</feature>
<dbReference type="InterPro" id="IPR001180">
    <property type="entry name" value="CNH_dom"/>
</dbReference>